<protein>
    <recommendedName>
        <fullName evidence="6">Caffeoyl-CoA O-methyltransferase</fullName>
    </recommendedName>
</protein>
<evidence type="ECO:0008006" key="6">
    <source>
        <dbReference type="Google" id="ProtNLM"/>
    </source>
</evidence>
<dbReference type="SUPFAM" id="SSF53335">
    <property type="entry name" value="S-adenosyl-L-methionine-dependent methyltransferases"/>
    <property type="match status" value="1"/>
</dbReference>
<name>A0A6V7PA19_ANACO</name>
<gene>
    <name evidence="5" type="ORF">CB5_LOCUS10903</name>
</gene>
<sequence>MATITYKPSLEDIPPFLKRTCHLSSEALYQYLLETSVYPREHECMKELRDATDKQPLRCMLTSPDEAQLLGMLLKLIGAKNTLEVGVYTGYSLLATALALPDDGKVLAMDIKREYYEIGLPMIKKAGVAHKVDFREGPRCPCSTAF</sequence>
<dbReference type="Pfam" id="PF01596">
    <property type="entry name" value="Methyltransf_3"/>
    <property type="match status" value="1"/>
</dbReference>
<evidence type="ECO:0000256" key="2">
    <source>
        <dbReference type="ARBA" id="ARBA00022679"/>
    </source>
</evidence>
<dbReference type="AlphaFoldDB" id="A0A6V7PA19"/>
<evidence type="ECO:0000256" key="1">
    <source>
        <dbReference type="ARBA" id="ARBA00022603"/>
    </source>
</evidence>
<dbReference type="GO" id="GO:0008171">
    <property type="term" value="F:O-methyltransferase activity"/>
    <property type="evidence" value="ECO:0007669"/>
    <property type="project" value="InterPro"/>
</dbReference>
<dbReference type="PANTHER" id="PTHR10509">
    <property type="entry name" value="O-METHYLTRANSFERASE-RELATED"/>
    <property type="match status" value="1"/>
</dbReference>
<keyword evidence="2" id="KW-0808">Transferase</keyword>
<keyword evidence="1" id="KW-0489">Methyltransferase</keyword>
<dbReference type="InterPro" id="IPR050362">
    <property type="entry name" value="Cation-dep_OMT"/>
</dbReference>
<dbReference type="GO" id="GO:0008757">
    <property type="term" value="F:S-adenosylmethionine-dependent methyltransferase activity"/>
    <property type="evidence" value="ECO:0007669"/>
    <property type="project" value="TreeGrafter"/>
</dbReference>
<dbReference type="PANTHER" id="PTHR10509:SF66">
    <property type="entry name" value="TRICIN SYNTHASE 1"/>
    <property type="match status" value="1"/>
</dbReference>
<organism evidence="5">
    <name type="scientific">Ananas comosus var. bracteatus</name>
    <name type="common">red pineapple</name>
    <dbReference type="NCBI Taxonomy" id="296719"/>
    <lineage>
        <taxon>Eukaryota</taxon>
        <taxon>Viridiplantae</taxon>
        <taxon>Streptophyta</taxon>
        <taxon>Embryophyta</taxon>
        <taxon>Tracheophyta</taxon>
        <taxon>Spermatophyta</taxon>
        <taxon>Magnoliopsida</taxon>
        <taxon>Liliopsida</taxon>
        <taxon>Poales</taxon>
        <taxon>Bromeliaceae</taxon>
        <taxon>Bromelioideae</taxon>
        <taxon>Ananas</taxon>
    </lineage>
</organism>
<evidence type="ECO:0000313" key="5">
    <source>
        <dbReference type="EMBL" id="CAD1827692.1"/>
    </source>
</evidence>
<accession>A0A6V7PA19</accession>
<dbReference type="Gene3D" id="3.40.50.150">
    <property type="entry name" value="Vaccinia Virus protein VP39"/>
    <property type="match status" value="1"/>
</dbReference>
<evidence type="ECO:0000256" key="4">
    <source>
        <dbReference type="ARBA" id="ARBA00023453"/>
    </source>
</evidence>
<dbReference type="GO" id="GO:0032259">
    <property type="term" value="P:methylation"/>
    <property type="evidence" value="ECO:0007669"/>
    <property type="project" value="UniProtKB-KW"/>
</dbReference>
<dbReference type="InterPro" id="IPR029063">
    <property type="entry name" value="SAM-dependent_MTases_sf"/>
</dbReference>
<dbReference type="EMBL" id="LR862146">
    <property type="protein sequence ID" value="CAD1827692.1"/>
    <property type="molecule type" value="Genomic_DNA"/>
</dbReference>
<proteinExistence type="inferred from homology"/>
<evidence type="ECO:0000256" key="3">
    <source>
        <dbReference type="ARBA" id="ARBA00022691"/>
    </source>
</evidence>
<dbReference type="InterPro" id="IPR002935">
    <property type="entry name" value="SAM_O-MeTrfase"/>
</dbReference>
<comment type="similarity">
    <text evidence="4">Belongs to the class I-like SAM-binding methyltransferase superfamily. Cation-dependent O-methyltransferase family.</text>
</comment>
<reference evidence="5" key="1">
    <citation type="submission" date="2020-07" db="EMBL/GenBank/DDBJ databases">
        <authorList>
            <person name="Lin J."/>
        </authorList>
    </citation>
    <scope>NUCLEOTIDE SEQUENCE</scope>
</reference>
<dbReference type="PROSITE" id="PS51682">
    <property type="entry name" value="SAM_OMT_I"/>
    <property type="match status" value="1"/>
</dbReference>
<keyword evidence="3" id="KW-0949">S-adenosyl-L-methionine</keyword>